<dbReference type="GO" id="GO:0016705">
    <property type="term" value="F:oxidoreductase activity, acting on paired donors, with incorporation or reduction of molecular oxygen"/>
    <property type="evidence" value="ECO:0007669"/>
    <property type="project" value="InterPro"/>
</dbReference>
<keyword evidence="3" id="KW-0472">Membrane</keyword>
<keyword evidence="3" id="KW-1133">Transmembrane helix</keyword>
<dbReference type="PRINTS" id="PR00463">
    <property type="entry name" value="EP450I"/>
</dbReference>
<protein>
    <recommendedName>
        <fullName evidence="6">Cytochrome P450</fullName>
    </recommendedName>
</protein>
<evidence type="ECO:0000256" key="3">
    <source>
        <dbReference type="SAM" id="Phobius"/>
    </source>
</evidence>
<dbReference type="Pfam" id="PF00067">
    <property type="entry name" value="p450"/>
    <property type="match status" value="1"/>
</dbReference>
<keyword evidence="2" id="KW-0503">Monooxygenase</keyword>
<feature type="transmembrane region" description="Helical" evidence="3">
    <location>
        <begin position="6"/>
        <end position="25"/>
    </location>
</feature>
<dbReference type="PANTHER" id="PTHR24301:SF2">
    <property type="entry name" value="THROMBOXANE-A SYNTHASE"/>
    <property type="match status" value="1"/>
</dbReference>
<dbReference type="PANTHER" id="PTHR24301">
    <property type="entry name" value="THROMBOXANE-A SYNTHASE"/>
    <property type="match status" value="1"/>
</dbReference>
<sequence length="539" mass="60145">MELTVANVLLAFVALLAVEVVSVIFHMRERYRLRAFPGPKPAPLLGNLPELRRKTNFIAYADWAKQYGPQFRIFLGHQPVVVLADPELVREVGIKKFKAFHDRSIAPLNPEGGKQKLAGDAGILPSRGAYWTTLRAAMQPLFHTSSLVSYDPIMNQALDTLLANLEAPAASGEPVDMWNQLGRMTMQVLGTAAFGVPFNTQVAVGEEDSELVKASNAVFTMGFARLRTMVMLTLPRALWPLGSLLTSKLGGQQGRKIRQASITVWRTSSALVQNARKRAAEEGEVIAAAQEDWKWWDESTAHAFKDVMPARNSIIDMMMRAKDKLTGAGLTDRQIAANCNTLILAGHETTANTLTFTIFLVARHPDVERKLLAEIDAFGDRQPGLEDLDKHFPYAEAVIKESMRMYPAVVQTGRTAEEDSMVGGRLIPKGTWVHFAIYSIHHNPAYWPQPAVFRPERFLCQAECANRHPNAFLPFGLGPRMCIGWRMADQEARIALIRLYQRFVFRLQPEALKTVPELRVGITLSFKDGLPVTVVPRNR</sequence>
<dbReference type="InterPro" id="IPR017972">
    <property type="entry name" value="Cyt_P450_CS"/>
</dbReference>
<evidence type="ECO:0000313" key="5">
    <source>
        <dbReference type="Proteomes" id="UP001489004"/>
    </source>
</evidence>
<evidence type="ECO:0000313" key="4">
    <source>
        <dbReference type="EMBL" id="KAK9820625.1"/>
    </source>
</evidence>
<dbReference type="Proteomes" id="UP001489004">
    <property type="component" value="Unassembled WGS sequence"/>
</dbReference>
<keyword evidence="1 2" id="KW-0349">Heme</keyword>
<evidence type="ECO:0000256" key="1">
    <source>
        <dbReference type="PIRSR" id="PIRSR602401-1"/>
    </source>
</evidence>
<dbReference type="GO" id="GO:0004497">
    <property type="term" value="F:monooxygenase activity"/>
    <property type="evidence" value="ECO:0007669"/>
    <property type="project" value="UniProtKB-KW"/>
</dbReference>
<keyword evidence="1 2" id="KW-0408">Iron</keyword>
<organism evidence="4 5">
    <name type="scientific">[Myrmecia] bisecta</name>
    <dbReference type="NCBI Taxonomy" id="41462"/>
    <lineage>
        <taxon>Eukaryota</taxon>
        <taxon>Viridiplantae</taxon>
        <taxon>Chlorophyta</taxon>
        <taxon>core chlorophytes</taxon>
        <taxon>Trebouxiophyceae</taxon>
        <taxon>Trebouxiales</taxon>
        <taxon>Trebouxiaceae</taxon>
        <taxon>Myrmecia</taxon>
    </lineage>
</organism>
<accession>A0AAW1QH75</accession>
<keyword evidence="1 2" id="KW-0479">Metal-binding</keyword>
<dbReference type="GO" id="GO:0020037">
    <property type="term" value="F:heme binding"/>
    <property type="evidence" value="ECO:0007669"/>
    <property type="project" value="InterPro"/>
</dbReference>
<keyword evidence="3" id="KW-0812">Transmembrane</keyword>
<dbReference type="SUPFAM" id="SSF48264">
    <property type="entry name" value="Cytochrome P450"/>
    <property type="match status" value="1"/>
</dbReference>
<dbReference type="InterPro" id="IPR002401">
    <property type="entry name" value="Cyt_P450_E_grp-I"/>
</dbReference>
<gene>
    <name evidence="4" type="ORF">WJX72_012453</name>
</gene>
<dbReference type="PROSITE" id="PS00086">
    <property type="entry name" value="CYTOCHROME_P450"/>
    <property type="match status" value="1"/>
</dbReference>
<evidence type="ECO:0000256" key="2">
    <source>
        <dbReference type="RuleBase" id="RU000461"/>
    </source>
</evidence>
<feature type="binding site" description="axial binding residue" evidence="1">
    <location>
        <position position="482"/>
    </location>
    <ligand>
        <name>heme</name>
        <dbReference type="ChEBI" id="CHEBI:30413"/>
    </ligand>
    <ligandPart>
        <name>Fe</name>
        <dbReference type="ChEBI" id="CHEBI:18248"/>
    </ligandPart>
</feature>
<keyword evidence="5" id="KW-1185">Reference proteome</keyword>
<dbReference type="PRINTS" id="PR00385">
    <property type="entry name" value="P450"/>
</dbReference>
<dbReference type="EMBL" id="JALJOR010000003">
    <property type="protein sequence ID" value="KAK9820625.1"/>
    <property type="molecule type" value="Genomic_DNA"/>
</dbReference>
<comment type="cofactor">
    <cofactor evidence="1">
        <name>heme</name>
        <dbReference type="ChEBI" id="CHEBI:30413"/>
    </cofactor>
</comment>
<dbReference type="Gene3D" id="1.10.630.10">
    <property type="entry name" value="Cytochrome P450"/>
    <property type="match status" value="1"/>
</dbReference>
<name>A0AAW1QH75_9CHLO</name>
<reference evidence="4 5" key="1">
    <citation type="journal article" date="2024" name="Nat. Commun.">
        <title>Phylogenomics reveals the evolutionary origins of lichenization in chlorophyte algae.</title>
        <authorList>
            <person name="Puginier C."/>
            <person name="Libourel C."/>
            <person name="Otte J."/>
            <person name="Skaloud P."/>
            <person name="Haon M."/>
            <person name="Grisel S."/>
            <person name="Petersen M."/>
            <person name="Berrin J.G."/>
            <person name="Delaux P.M."/>
            <person name="Dal Grande F."/>
            <person name="Keller J."/>
        </authorList>
    </citation>
    <scope>NUCLEOTIDE SEQUENCE [LARGE SCALE GENOMIC DNA]</scope>
    <source>
        <strain evidence="4 5">SAG 2043</strain>
    </source>
</reference>
<comment type="caution">
    <text evidence="4">The sequence shown here is derived from an EMBL/GenBank/DDBJ whole genome shotgun (WGS) entry which is preliminary data.</text>
</comment>
<dbReference type="InterPro" id="IPR001128">
    <property type="entry name" value="Cyt_P450"/>
</dbReference>
<dbReference type="GO" id="GO:0005506">
    <property type="term" value="F:iron ion binding"/>
    <property type="evidence" value="ECO:0007669"/>
    <property type="project" value="InterPro"/>
</dbReference>
<dbReference type="InterPro" id="IPR036396">
    <property type="entry name" value="Cyt_P450_sf"/>
</dbReference>
<comment type="similarity">
    <text evidence="2">Belongs to the cytochrome P450 family.</text>
</comment>
<evidence type="ECO:0008006" key="6">
    <source>
        <dbReference type="Google" id="ProtNLM"/>
    </source>
</evidence>
<proteinExistence type="inferred from homology"/>
<dbReference type="AlphaFoldDB" id="A0AAW1QH75"/>
<keyword evidence="2" id="KW-0560">Oxidoreductase</keyword>